<dbReference type="EMBL" id="PDOE01000005">
    <property type="protein sequence ID" value="RKL66743.1"/>
    <property type="molecule type" value="Genomic_DNA"/>
</dbReference>
<dbReference type="InterPro" id="IPR029016">
    <property type="entry name" value="GAF-like_dom_sf"/>
</dbReference>
<dbReference type="Gene3D" id="3.30.70.270">
    <property type="match status" value="1"/>
</dbReference>
<dbReference type="PANTHER" id="PTHR45138:SF9">
    <property type="entry name" value="DIGUANYLATE CYCLASE DGCM-RELATED"/>
    <property type="match status" value="1"/>
</dbReference>
<dbReference type="Proteomes" id="UP000281498">
    <property type="component" value="Unassembled WGS sequence"/>
</dbReference>
<dbReference type="Gene3D" id="3.30.450.40">
    <property type="match status" value="2"/>
</dbReference>
<dbReference type="AlphaFoldDB" id="A0A3A9KAZ4"/>
<evidence type="ECO:0000313" key="2">
    <source>
        <dbReference type="EMBL" id="RKL66743.1"/>
    </source>
</evidence>
<evidence type="ECO:0000259" key="1">
    <source>
        <dbReference type="PROSITE" id="PS50887"/>
    </source>
</evidence>
<organism evidence="2 3">
    <name type="scientific">Salipaludibacillus neizhouensis</name>
    <dbReference type="NCBI Taxonomy" id="885475"/>
    <lineage>
        <taxon>Bacteria</taxon>
        <taxon>Bacillati</taxon>
        <taxon>Bacillota</taxon>
        <taxon>Bacilli</taxon>
        <taxon>Bacillales</taxon>
        <taxon>Bacillaceae</taxon>
    </lineage>
</organism>
<proteinExistence type="predicted"/>
<dbReference type="SUPFAM" id="SSF55073">
    <property type="entry name" value="Nucleotide cyclase"/>
    <property type="match status" value="1"/>
</dbReference>
<gene>
    <name evidence="2" type="ORF">CR203_12950</name>
</gene>
<dbReference type="NCBIfam" id="TIGR00254">
    <property type="entry name" value="GGDEF"/>
    <property type="match status" value="1"/>
</dbReference>
<dbReference type="GO" id="GO:0052621">
    <property type="term" value="F:diguanylate cyclase activity"/>
    <property type="evidence" value="ECO:0007669"/>
    <property type="project" value="TreeGrafter"/>
</dbReference>
<feature type="domain" description="GGDEF" evidence="1">
    <location>
        <begin position="508"/>
        <end position="638"/>
    </location>
</feature>
<dbReference type="GO" id="GO:0005886">
    <property type="term" value="C:plasma membrane"/>
    <property type="evidence" value="ECO:0007669"/>
    <property type="project" value="TreeGrafter"/>
</dbReference>
<dbReference type="PROSITE" id="PS50887">
    <property type="entry name" value="GGDEF"/>
    <property type="match status" value="1"/>
</dbReference>
<dbReference type="PANTHER" id="PTHR45138">
    <property type="entry name" value="REGULATORY COMPONENTS OF SENSORY TRANSDUCTION SYSTEM"/>
    <property type="match status" value="1"/>
</dbReference>
<dbReference type="GO" id="GO:1902201">
    <property type="term" value="P:negative regulation of bacterial-type flagellum-dependent cell motility"/>
    <property type="evidence" value="ECO:0007669"/>
    <property type="project" value="TreeGrafter"/>
</dbReference>
<dbReference type="InterPro" id="IPR000160">
    <property type="entry name" value="GGDEF_dom"/>
</dbReference>
<dbReference type="OrthoDB" id="9759607at2"/>
<dbReference type="GO" id="GO:0043709">
    <property type="term" value="P:cell adhesion involved in single-species biofilm formation"/>
    <property type="evidence" value="ECO:0007669"/>
    <property type="project" value="TreeGrafter"/>
</dbReference>
<keyword evidence="3" id="KW-1185">Reference proteome</keyword>
<evidence type="ECO:0000313" key="3">
    <source>
        <dbReference type="Proteomes" id="UP000281498"/>
    </source>
</evidence>
<dbReference type="SUPFAM" id="SSF55781">
    <property type="entry name" value="GAF domain-like"/>
    <property type="match status" value="2"/>
</dbReference>
<dbReference type="SMART" id="SM00267">
    <property type="entry name" value="GGDEF"/>
    <property type="match status" value="1"/>
</dbReference>
<dbReference type="InterPro" id="IPR043128">
    <property type="entry name" value="Rev_trsase/Diguanyl_cyclase"/>
</dbReference>
<comment type="caution">
    <text evidence="2">The sequence shown here is derived from an EMBL/GenBank/DDBJ whole genome shotgun (WGS) entry which is preliminary data.</text>
</comment>
<sequence length="640" mass="73170">MAKKEQYDKSSRGESLCLVAKMLEKTGFTNELSQFSLTFIHMLKEELDLQEDFILFFKDSSQPCFQPYESSNINVLNSKDYEKVEESSILEVFTNEEMEIRPFLKKHEVTLKSQLFTNIQSDYVLFPLYANNEMLGFVMVLLLENDNFSTISVEAIADISELLAPWFNRLIDYKETMNEKIQKELLLKVNRKFYSSMDVNGILKEILHALSEAYPTFTIELLLSNDWKVSEYLSAQPLDINDGKENYAAEAYLTGNVLTMDLIEKKKTMLYIPLKGKQGVYGVFKMTATYSQIFKDQEIDFIQVLADTGGIAIENAELYQQSRKHIADLQLINQTSHELNGNLKLDEAIGILVEKMKKAFSADEVCFQMADRHLLNDHSENKLFSCEQVKVLSEQLLTQMEETQKEIFHSDFQKTTNEVVPYKSVIGVPMLHDNQILGAVLVFGKEEYAFSYDAFKLCQSLVHHSTLAFVNAMLHAEMKELIITDYLSKLYTREYMDEQVLGSMNADGFGSFVLLDIDNFKKVNDQYGHQSGDEVIIQVAKVIIENIKSGYDIPVRWGGEELAIYLPRTKIVDAKNVAERIRKKVEILTLPKVTVSCGVSYWSNTLGIPSATKLFNQADNAMYEAKNSGRNTVIVYQETD</sequence>
<dbReference type="RefSeq" id="WP_110934837.1">
    <property type="nucleotide sequence ID" value="NZ_KZ614146.1"/>
</dbReference>
<protein>
    <submittedName>
        <fullName evidence="2">GGDEF domain-containing protein</fullName>
    </submittedName>
</protein>
<reference evidence="2 3" key="1">
    <citation type="submission" date="2017-10" db="EMBL/GenBank/DDBJ databases">
        <title>Bacillus sp. nov., a halophilic bacterium isolated from a Keqin Lake.</title>
        <authorList>
            <person name="Wang H."/>
        </authorList>
    </citation>
    <scope>NUCLEOTIDE SEQUENCE [LARGE SCALE GENOMIC DNA]</scope>
    <source>
        <strain evidence="2 3">KCTC 13187</strain>
    </source>
</reference>
<name>A0A3A9KAZ4_9BACI</name>
<accession>A0A3A9KAZ4</accession>
<dbReference type="InterPro" id="IPR029787">
    <property type="entry name" value="Nucleotide_cyclase"/>
</dbReference>
<dbReference type="Pfam" id="PF00990">
    <property type="entry name" value="GGDEF"/>
    <property type="match status" value="1"/>
</dbReference>
<dbReference type="CDD" id="cd01949">
    <property type="entry name" value="GGDEF"/>
    <property type="match status" value="1"/>
</dbReference>
<dbReference type="InterPro" id="IPR050469">
    <property type="entry name" value="Diguanylate_Cyclase"/>
</dbReference>